<keyword evidence="12" id="KW-1185">Reference proteome</keyword>
<dbReference type="GO" id="GO:0008270">
    <property type="term" value="F:zinc ion binding"/>
    <property type="evidence" value="ECO:0007669"/>
    <property type="project" value="UniProtKB-UniRule"/>
</dbReference>
<comment type="similarity">
    <text evidence="2">Belongs to the krueppel C2H2-type zinc-finger protein family.</text>
</comment>
<keyword evidence="3" id="KW-0479">Metal-binding</keyword>
<evidence type="ECO:0000256" key="9">
    <source>
        <dbReference type="ARBA" id="ARBA00023163"/>
    </source>
</evidence>
<dbReference type="GO" id="GO:0003677">
    <property type="term" value="F:DNA binding"/>
    <property type="evidence" value="ECO:0007669"/>
    <property type="project" value="UniProtKB-KW"/>
</dbReference>
<keyword evidence="10" id="KW-0539">Nucleus</keyword>
<evidence type="ECO:0000256" key="6">
    <source>
        <dbReference type="ARBA" id="ARBA00022833"/>
    </source>
</evidence>
<organism evidence="11 12">
    <name type="scientific">Danaus plexippus plexippus</name>
    <dbReference type="NCBI Taxonomy" id="278856"/>
    <lineage>
        <taxon>Eukaryota</taxon>
        <taxon>Metazoa</taxon>
        <taxon>Ecdysozoa</taxon>
        <taxon>Arthropoda</taxon>
        <taxon>Hexapoda</taxon>
        <taxon>Insecta</taxon>
        <taxon>Pterygota</taxon>
        <taxon>Neoptera</taxon>
        <taxon>Endopterygota</taxon>
        <taxon>Lepidoptera</taxon>
        <taxon>Glossata</taxon>
        <taxon>Ditrysia</taxon>
        <taxon>Papilionoidea</taxon>
        <taxon>Nymphalidae</taxon>
        <taxon>Danainae</taxon>
        <taxon>Danaini</taxon>
        <taxon>Danaina</taxon>
        <taxon>Danaus</taxon>
        <taxon>Danaus</taxon>
    </lineage>
</organism>
<name>A0A212F3J6_DANPL</name>
<dbReference type="Pfam" id="PF00096">
    <property type="entry name" value="zf-C2H2"/>
    <property type="match status" value="4"/>
</dbReference>
<dbReference type="FunFam" id="3.30.160.60:FF:001506">
    <property type="entry name" value="Zinc finger protein"/>
    <property type="match status" value="1"/>
</dbReference>
<dbReference type="SUPFAM" id="SSF57667">
    <property type="entry name" value="beta-beta-alpha zinc fingers"/>
    <property type="match status" value="4"/>
</dbReference>
<evidence type="ECO:0000256" key="2">
    <source>
        <dbReference type="ARBA" id="ARBA00006991"/>
    </source>
</evidence>
<dbReference type="InterPro" id="IPR012934">
    <property type="entry name" value="Znf_AD"/>
</dbReference>
<evidence type="ECO:0000256" key="5">
    <source>
        <dbReference type="ARBA" id="ARBA00022771"/>
    </source>
</evidence>
<dbReference type="PROSITE" id="PS51915">
    <property type="entry name" value="ZAD"/>
    <property type="match status" value="1"/>
</dbReference>
<evidence type="ECO:0000256" key="8">
    <source>
        <dbReference type="ARBA" id="ARBA00023125"/>
    </source>
</evidence>
<sequence length="460" mass="54001">MLKCRACLKDEEYLVPFNDQDIDYFNLLTDINVKMFDKLPQHFCICCLDKLKSFIEFREKCLLSNYILTESIKEDNIKVEIENTLFVQKSEVKEDCIDEILEGGLIDNEETDYDLFNNVNIKTEDSEDMSGKLTRPSNITRKKTLLSCGLCIKTFREADLLTLHLACHKISNSCKICSQNFTEWPALYAHRLEHLTNKQKHCHICLKKCYKPQYLEYHYRKFHTEDKDYTVKCSECSHTFTTPKRLQKHMWASHSNRKFYCDHCPKIFKNKSAIKSHMPIHMDNKNVKCGLCDYTCKYLSNLQIHKLRRHTPQKAYCKKCTRVFCDKEKLDGHKCSEKGTICPVCGKIVKTHRLLRRHMESHDSAGKYKCERCPKVYKSKSSLATHKLIHDGVRTKQCEYCNAKFFSGSVLIKHRRIHTGEKPYVCRVCCRGFTSNHNLKVHMRVHGEYLIERKKTDDGA</sequence>
<dbReference type="Pfam" id="PF07776">
    <property type="entry name" value="zf-AD"/>
    <property type="match status" value="1"/>
</dbReference>
<dbReference type="eggNOG" id="KOG1721">
    <property type="taxonomic scope" value="Eukaryota"/>
</dbReference>
<evidence type="ECO:0000256" key="4">
    <source>
        <dbReference type="ARBA" id="ARBA00022737"/>
    </source>
</evidence>
<keyword evidence="4" id="KW-0677">Repeat</keyword>
<accession>A0A212F3J6</accession>
<evidence type="ECO:0000313" key="12">
    <source>
        <dbReference type="Proteomes" id="UP000007151"/>
    </source>
</evidence>
<comment type="subcellular location">
    <subcellularLocation>
        <location evidence="1">Nucleus</location>
    </subcellularLocation>
</comment>
<evidence type="ECO:0000256" key="1">
    <source>
        <dbReference type="ARBA" id="ARBA00004123"/>
    </source>
</evidence>
<dbReference type="KEGG" id="dpl:KGM_208485"/>
<dbReference type="SUPFAM" id="SSF57716">
    <property type="entry name" value="Glucocorticoid receptor-like (DNA-binding domain)"/>
    <property type="match status" value="1"/>
</dbReference>
<dbReference type="InterPro" id="IPR013087">
    <property type="entry name" value="Znf_C2H2_type"/>
</dbReference>
<protein>
    <submittedName>
        <fullName evidence="11">Zinc finger protein 26</fullName>
    </submittedName>
</protein>
<evidence type="ECO:0000313" key="11">
    <source>
        <dbReference type="EMBL" id="OWR48310.1"/>
    </source>
</evidence>
<dbReference type="OrthoDB" id="8922241at2759"/>
<dbReference type="SMART" id="SM00868">
    <property type="entry name" value="zf-AD"/>
    <property type="match status" value="1"/>
</dbReference>
<evidence type="ECO:0000256" key="10">
    <source>
        <dbReference type="ARBA" id="ARBA00023242"/>
    </source>
</evidence>
<dbReference type="Proteomes" id="UP000007151">
    <property type="component" value="Unassembled WGS sequence"/>
</dbReference>
<comment type="caution">
    <text evidence="11">The sequence shown here is derived from an EMBL/GenBank/DDBJ whole genome shotgun (WGS) entry which is preliminary data.</text>
</comment>
<dbReference type="PROSITE" id="PS00028">
    <property type="entry name" value="ZINC_FINGER_C2H2_1"/>
    <property type="match status" value="9"/>
</dbReference>
<proteinExistence type="inferred from homology"/>
<evidence type="ECO:0000256" key="3">
    <source>
        <dbReference type="ARBA" id="ARBA00022723"/>
    </source>
</evidence>
<keyword evidence="6" id="KW-0862">Zinc</keyword>
<gene>
    <name evidence="11" type="ORF">KGM_208485</name>
</gene>
<keyword evidence="8" id="KW-0238">DNA-binding</keyword>
<keyword evidence="9" id="KW-0804">Transcription</keyword>
<keyword evidence="7" id="KW-0805">Transcription regulation</keyword>
<keyword evidence="5" id="KW-0863">Zinc-finger</keyword>
<evidence type="ECO:0000256" key="7">
    <source>
        <dbReference type="ARBA" id="ARBA00023015"/>
    </source>
</evidence>
<dbReference type="PANTHER" id="PTHR24379">
    <property type="entry name" value="KRAB AND ZINC FINGER DOMAIN-CONTAINING"/>
    <property type="match status" value="1"/>
</dbReference>
<dbReference type="AlphaFoldDB" id="A0A212F3J6"/>
<dbReference type="EMBL" id="AGBW02010564">
    <property type="protein sequence ID" value="OWR48310.1"/>
    <property type="molecule type" value="Genomic_DNA"/>
</dbReference>
<reference evidence="11 12" key="1">
    <citation type="journal article" date="2011" name="Cell">
        <title>The monarch butterfly genome yields insights into long-distance migration.</title>
        <authorList>
            <person name="Zhan S."/>
            <person name="Merlin C."/>
            <person name="Boore J.L."/>
            <person name="Reppert S.M."/>
        </authorList>
    </citation>
    <scope>NUCLEOTIDE SEQUENCE [LARGE SCALE GENOMIC DNA]</scope>
    <source>
        <strain evidence="11">F-2</strain>
    </source>
</reference>
<dbReference type="PANTHER" id="PTHR24379:SF121">
    <property type="entry name" value="C2H2-TYPE DOMAIN-CONTAINING PROTEIN"/>
    <property type="match status" value="1"/>
</dbReference>
<dbReference type="InterPro" id="IPR036236">
    <property type="entry name" value="Znf_C2H2_sf"/>
</dbReference>
<dbReference type="PROSITE" id="PS50157">
    <property type="entry name" value="ZINC_FINGER_C2H2_2"/>
    <property type="match status" value="6"/>
</dbReference>
<dbReference type="SMART" id="SM00355">
    <property type="entry name" value="ZnF_C2H2"/>
    <property type="match status" value="10"/>
</dbReference>
<dbReference type="Gene3D" id="3.30.160.60">
    <property type="entry name" value="Classic Zinc Finger"/>
    <property type="match status" value="6"/>
</dbReference>
<dbReference type="GO" id="GO:0005634">
    <property type="term" value="C:nucleus"/>
    <property type="evidence" value="ECO:0007669"/>
    <property type="project" value="UniProtKB-SubCell"/>
</dbReference>
<dbReference type="STRING" id="278856.A0A212F3J6"/>